<reference evidence="2 3" key="1">
    <citation type="submission" date="2024-04" db="EMBL/GenBank/DDBJ databases">
        <authorList>
            <person name="Fracassetti M."/>
        </authorList>
    </citation>
    <scope>NUCLEOTIDE SEQUENCE [LARGE SCALE GENOMIC DNA]</scope>
</reference>
<evidence type="ECO:0000256" key="1">
    <source>
        <dbReference type="SAM" id="Coils"/>
    </source>
</evidence>
<accession>A0AAV2GLG9</accession>
<gene>
    <name evidence="2" type="ORF">LTRI10_LOCUS50904</name>
</gene>
<protein>
    <submittedName>
        <fullName evidence="2">Uncharacterized protein</fullName>
    </submittedName>
</protein>
<dbReference type="EMBL" id="OZ034822">
    <property type="protein sequence ID" value="CAL1411555.1"/>
    <property type="molecule type" value="Genomic_DNA"/>
</dbReference>
<proteinExistence type="predicted"/>
<sequence>MAADNERRDNLEQQVAGINQSLQDILAALRLGDQPHNQRMPNPLPRRDDRDGYRIKAEIPIFNGSLEIEPFLDWLNEAERFFEIMEISDERKVSIVAYKLRGGTGA</sequence>
<name>A0AAV2GLG9_9ROSI</name>
<organism evidence="2 3">
    <name type="scientific">Linum trigynum</name>
    <dbReference type="NCBI Taxonomy" id="586398"/>
    <lineage>
        <taxon>Eukaryota</taxon>
        <taxon>Viridiplantae</taxon>
        <taxon>Streptophyta</taxon>
        <taxon>Embryophyta</taxon>
        <taxon>Tracheophyta</taxon>
        <taxon>Spermatophyta</taxon>
        <taxon>Magnoliopsida</taxon>
        <taxon>eudicotyledons</taxon>
        <taxon>Gunneridae</taxon>
        <taxon>Pentapetalae</taxon>
        <taxon>rosids</taxon>
        <taxon>fabids</taxon>
        <taxon>Malpighiales</taxon>
        <taxon>Linaceae</taxon>
        <taxon>Linum</taxon>
    </lineage>
</organism>
<keyword evidence="1" id="KW-0175">Coiled coil</keyword>
<keyword evidence="3" id="KW-1185">Reference proteome</keyword>
<evidence type="ECO:0000313" key="2">
    <source>
        <dbReference type="EMBL" id="CAL1411555.1"/>
    </source>
</evidence>
<dbReference type="Proteomes" id="UP001497516">
    <property type="component" value="Chromosome 9"/>
</dbReference>
<evidence type="ECO:0000313" key="3">
    <source>
        <dbReference type="Proteomes" id="UP001497516"/>
    </source>
</evidence>
<feature type="coiled-coil region" evidence="1">
    <location>
        <begin position="1"/>
        <end position="28"/>
    </location>
</feature>
<dbReference type="AlphaFoldDB" id="A0AAV2GLG9"/>